<dbReference type="OrthoDB" id="9806180at2"/>
<dbReference type="RefSeq" id="WP_025798302.1">
    <property type="nucleotide sequence ID" value="NZ_CP009706.1"/>
</dbReference>
<dbReference type="InterPro" id="IPR050300">
    <property type="entry name" value="GDXG_lipolytic_enzyme"/>
</dbReference>
<evidence type="ECO:0000256" key="1">
    <source>
        <dbReference type="ARBA" id="ARBA00010515"/>
    </source>
</evidence>
<name>A0A097R6I2_HAFAL</name>
<dbReference type="InterPro" id="IPR033140">
    <property type="entry name" value="Lipase_GDXG_put_SER_AS"/>
</dbReference>
<evidence type="ECO:0000256" key="6">
    <source>
        <dbReference type="PROSITE-ProRule" id="PRU10038"/>
    </source>
</evidence>
<evidence type="ECO:0000256" key="5">
    <source>
        <dbReference type="HAMAP-Rule" id="MF_01958"/>
    </source>
</evidence>
<evidence type="ECO:0000256" key="2">
    <source>
        <dbReference type="ARBA" id="ARBA00022487"/>
    </source>
</evidence>
<dbReference type="ESTHER" id="hafal-a0a097r6i2">
    <property type="family name" value="Acetyl_esterase"/>
</dbReference>
<dbReference type="AlphaFoldDB" id="A0A097R6I2"/>
<dbReference type="PROSITE" id="PS01173">
    <property type="entry name" value="LIPASE_GDXG_HIS"/>
    <property type="match status" value="1"/>
</dbReference>
<dbReference type="PANTHER" id="PTHR48081:SF8">
    <property type="entry name" value="ALPHA_BETA HYDROLASE FOLD-3 DOMAIN-CONTAINING PROTEIN-RELATED"/>
    <property type="match status" value="1"/>
</dbReference>
<keyword evidence="9" id="KW-1185">Reference proteome</keyword>
<comment type="subcellular location">
    <subcellularLocation>
        <location evidence="5">Cytoplasm</location>
    </subcellularLocation>
</comment>
<evidence type="ECO:0000256" key="3">
    <source>
        <dbReference type="ARBA" id="ARBA00022490"/>
    </source>
</evidence>
<organism evidence="8 9">
    <name type="scientific">Hafnia alvei FB1</name>
    <dbReference type="NCBI Taxonomy" id="1453496"/>
    <lineage>
        <taxon>Bacteria</taxon>
        <taxon>Pseudomonadati</taxon>
        <taxon>Pseudomonadota</taxon>
        <taxon>Gammaproteobacteria</taxon>
        <taxon>Enterobacterales</taxon>
        <taxon>Hafniaceae</taxon>
        <taxon>Hafnia</taxon>
    </lineage>
</organism>
<dbReference type="eggNOG" id="COG0657">
    <property type="taxonomic scope" value="Bacteria"/>
</dbReference>
<reference evidence="8 9" key="1">
    <citation type="journal article" date="2014" name="Gut Pathog.">
        <title>Gene clusters of Hafnia alvei strain FB1 important in survival and pathogenesis: a draft genome perspective.</title>
        <authorList>
            <person name="Tan J.Y."/>
            <person name="Yin W.F."/>
            <person name="Chan K.G."/>
        </authorList>
    </citation>
    <scope>NUCLEOTIDE SEQUENCE [LARGE SCALE GENOMIC DNA]</scope>
    <source>
        <strain evidence="8 9">FB1</strain>
    </source>
</reference>
<dbReference type="KEGG" id="hav:AT03_19335"/>
<keyword evidence="4 5" id="KW-0378">Hydrolase</keyword>
<dbReference type="PANTHER" id="PTHR48081">
    <property type="entry name" value="AB HYDROLASE SUPERFAMILY PROTEIN C4A8.06C"/>
    <property type="match status" value="1"/>
</dbReference>
<feature type="active site" evidence="5">
    <location>
        <position position="263"/>
    </location>
</feature>
<feature type="active site" evidence="5">
    <location>
        <position position="293"/>
    </location>
</feature>
<accession>A0A097R6I2</accession>
<dbReference type="PROSITE" id="PS01174">
    <property type="entry name" value="LIPASE_GDXG_SER"/>
    <property type="match status" value="1"/>
</dbReference>
<comment type="subunit">
    <text evidence="5">Homodimer. Interacts with MalT and MelA.</text>
</comment>
<dbReference type="SUPFAM" id="SSF53474">
    <property type="entry name" value="alpha/beta-Hydrolases"/>
    <property type="match status" value="1"/>
</dbReference>
<dbReference type="EC" id="3.1.1.-" evidence="5"/>
<dbReference type="InterPro" id="IPR029058">
    <property type="entry name" value="AB_hydrolase_fold"/>
</dbReference>
<sequence>MNPINKINVPEKISEEMRDVLRVQYENAKPIAAGADNSTIRQAYIEEREYWNEGGPKLFMTLHEKIATSHGDIETRIYYPQRETAATIFYLHGGGFIVGNLDTHDRIMRLLADYTGCAVIGVNYTLSPEAHFPQAIEETVAVCRYFSQRAADYQLNMQSIGFAGDSAGAMLALATALWLRDREIDCGHVKGVLLYYGLYGLQDSVSRRLYGGVWDGLTGPDIEFYQHAYLANEHDKDSPYYCLFNNDLSHNMPACFIATAEFDPLIDDSIALHRTLSEHQQLCRYKMYPGTLHAFLHYSRMMESADQALRDGARYFCEQLEV</sequence>
<keyword evidence="3 5" id="KW-0963">Cytoplasm</keyword>
<dbReference type="HOGENOM" id="CLU_012494_6_4_6"/>
<dbReference type="NCBIfam" id="NF007547">
    <property type="entry name" value="PRK10162.1"/>
    <property type="match status" value="1"/>
</dbReference>
<dbReference type="InterPro" id="IPR013094">
    <property type="entry name" value="AB_hydrolase_3"/>
</dbReference>
<keyword evidence="2 5" id="KW-0719">Serine esterase</keyword>
<dbReference type="GO" id="GO:0052689">
    <property type="term" value="F:carboxylic ester hydrolase activity"/>
    <property type="evidence" value="ECO:0007669"/>
    <property type="project" value="UniProtKB-UniRule"/>
</dbReference>
<dbReference type="EMBL" id="CP009706">
    <property type="protein sequence ID" value="AIU74335.1"/>
    <property type="molecule type" value="Genomic_DNA"/>
</dbReference>
<evidence type="ECO:0000313" key="9">
    <source>
        <dbReference type="Proteomes" id="UP000029986"/>
    </source>
</evidence>
<evidence type="ECO:0000313" key="8">
    <source>
        <dbReference type="EMBL" id="AIU74335.1"/>
    </source>
</evidence>
<dbReference type="PATRIC" id="fig|1453496.5.peg.3979"/>
<dbReference type="InterPro" id="IPR002168">
    <property type="entry name" value="Lipase_GDXG_HIS_AS"/>
</dbReference>
<feature type="active site" evidence="5 6">
    <location>
        <position position="166"/>
    </location>
</feature>
<dbReference type="GO" id="GO:0005737">
    <property type="term" value="C:cytoplasm"/>
    <property type="evidence" value="ECO:0007669"/>
    <property type="project" value="UniProtKB-SubCell"/>
</dbReference>
<gene>
    <name evidence="5" type="primary">aes</name>
    <name evidence="8" type="ORF">AT03_19335</name>
</gene>
<comment type="function">
    <text evidence="5">Displays esterase activity towards short chain fatty esters (acyl chain length of up to 8 carbons). Able to hydrolyze triacetylglycerol (triacetin) and tributyrylglycerol (tributyrin), but not trioleylglycerol (triolein) or cholesterol oleate. Negatively regulates MalT activity by antagonizing maltotriose binding. Inhibits MelA galactosidase activity.</text>
</comment>
<dbReference type="Proteomes" id="UP000029986">
    <property type="component" value="Chromosome"/>
</dbReference>
<protein>
    <recommendedName>
        <fullName evidence="5">Acetyl esterase</fullName>
        <ecNumber evidence="5">3.1.1.-</ecNumber>
    </recommendedName>
</protein>
<feature type="domain" description="Alpha/beta hydrolase fold-3" evidence="7">
    <location>
        <begin position="88"/>
        <end position="296"/>
    </location>
</feature>
<dbReference type="InterPro" id="IPR023508">
    <property type="entry name" value="Acetyl_esterase"/>
</dbReference>
<comment type="similarity">
    <text evidence="1 5">Belongs to the 'GDXG' lipolytic enzyme family.</text>
</comment>
<dbReference type="Pfam" id="PF07859">
    <property type="entry name" value="Abhydrolase_3"/>
    <property type="match status" value="1"/>
</dbReference>
<proteinExistence type="inferred from homology"/>
<dbReference type="Gene3D" id="3.40.50.1820">
    <property type="entry name" value="alpha/beta hydrolase"/>
    <property type="match status" value="1"/>
</dbReference>
<dbReference type="HAMAP" id="MF_01958">
    <property type="entry name" value="Acetyl_esterase"/>
    <property type="match status" value="1"/>
</dbReference>
<evidence type="ECO:0000259" key="7">
    <source>
        <dbReference type="Pfam" id="PF07859"/>
    </source>
</evidence>
<evidence type="ECO:0000256" key="4">
    <source>
        <dbReference type="ARBA" id="ARBA00022801"/>
    </source>
</evidence>